<accession>A0A5B6VL50</accession>
<feature type="compositionally biased region" description="Basic and acidic residues" evidence="1">
    <location>
        <begin position="10"/>
        <end position="21"/>
    </location>
</feature>
<evidence type="ECO:0000313" key="3">
    <source>
        <dbReference type="Proteomes" id="UP000325315"/>
    </source>
</evidence>
<feature type="region of interest" description="Disordered" evidence="1">
    <location>
        <begin position="1"/>
        <end position="21"/>
    </location>
</feature>
<dbReference type="Pfam" id="PF08284">
    <property type="entry name" value="RVP_2"/>
    <property type="match status" value="1"/>
</dbReference>
<dbReference type="EMBL" id="SMMG02000006">
    <property type="protein sequence ID" value="KAA3469990.1"/>
    <property type="molecule type" value="Genomic_DNA"/>
</dbReference>
<name>A0A5B6VL50_9ROSI</name>
<dbReference type="AlphaFoldDB" id="A0A5B6VL50"/>
<organism evidence="2 3">
    <name type="scientific">Gossypium australe</name>
    <dbReference type="NCBI Taxonomy" id="47621"/>
    <lineage>
        <taxon>Eukaryota</taxon>
        <taxon>Viridiplantae</taxon>
        <taxon>Streptophyta</taxon>
        <taxon>Embryophyta</taxon>
        <taxon>Tracheophyta</taxon>
        <taxon>Spermatophyta</taxon>
        <taxon>Magnoliopsida</taxon>
        <taxon>eudicotyledons</taxon>
        <taxon>Gunneridae</taxon>
        <taxon>Pentapetalae</taxon>
        <taxon>rosids</taxon>
        <taxon>malvids</taxon>
        <taxon>Malvales</taxon>
        <taxon>Malvaceae</taxon>
        <taxon>Malvoideae</taxon>
        <taxon>Gossypium</taxon>
    </lineage>
</organism>
<gene>
    <name evidence="2" type="ORF">EPI10_015733</name>
</gene>
<keyword evidence="3" id="KW-1185">Reference proteome</keyword>
<evidence type="ECO:0000256" key="1">
    <source>
        <dbReference type="SAM" id="MobiDB-lite"/>
    </source>
</evidence>
<evidence type="ECO:0000313" key="2">
    <source>
        <dbReference type="EMBL" id="KAA3469990.1"/>
    </source>
</evidence>
<reference evidence="3" key="1">
    <citation type="journal article" date="2019" name="Plant Biotechnol. J.">
        <title>Genome sequencing of the Australian wild diploid species Gossypium australe highlights disease resistance and delayed gland morphogenesis.</title>
        <authorList>
            <person name="Cai Y."/>
            <person name="Cai X."/>
            <person name="Wang Q."/>
            <person name="Wang P."/>
            <person name="Zhang Y."/>
            <person name="Cai C."/>
            <person name="Xu Y."/>
            <person name="Wang K."/>
            <person name="Zhou Z."/>
            <person name="Wang C."/>
            <person name="Geng S."/>
            <person name="Li B."/>
            <person name="Dong Q."/>
            <person name="Hou Y."/>
            <person name="Wang H."/>
            <person name="Ai P."/>
            <person name="Liu Z."/>
            <person name="Yi F."/>
            <person name="Sun M."/>
            <person name="An G."/>
            <person name="Cheng J."/>
            <person name="Zhang Y."/>
            <person name="Shi Q."/>
            <person name="Xie Y."/>
            <person name="Shi X."/>
            <person name="Chang Y."/>
            <person name="Huang F."/>
            <person name="Chen Y."/>
            <person name="Hong S."/>
            <person name="Mi L."/>
            <person name="Sun Q."/>
            <person name="Zhang L."/>
            <person name="Zhou B."/>
            <person name="Peng R."/>
            <person name="Zhang X."/>
            <person name="Liu F."/>
        </authorList>
    </citation>
    <scope>NUCLEOTIDE SEQUENCE [LARGE SCALE GENOMIC DNA]</scope>
    <source>
        <strain evidence="3">cv. PA1801</strain>
    </source>
</reference>
<comment type="caution">
    <text evidence="2">The sequence shown here is derived from an EMBL/GenBank/DDBJ whole genome shotgun (WGS) entry which is preliminary data.</text>
</comment>
<dbReference type="Proteomes" id="UP000325315">
    <property type="component" value="Unassembled WGS sequence"/>
</dbReference>
<proteinExistence type="predicted"/>
<sequence>MGNVSSGKGVTRDSVVRSEARAPARAYAICAREEALSPDVIIVFSKKLPVESTEFVIKVSNPLGEYILVDKVCNNCPLMTWGYYFPMDLMLFPFDEFDIILGID</sequence>
<protein>
    <submittedName>
        <fullName evidence="2">Gag-Pol polyprotein</fullName>
    </submittedName>
</protein>